<dbReference type="Proteomes" id="UP000005951">
    <property type="component" value="Unassembled WGS sequence"/>
</dbReference>
<dbReference type="EMBL" id="AJYC02000011">
    <property type="protein sequence ID" value="EKT84092.1"/>
    <property type="molecule type" value="Genomic_DNA"/>
</dbReference>
<organism evidence="1 2">
    <name type="scientific">Rhodococcus opacus M213</name>
    <dbReference type="NCBI Taxonomy" id="1129896"/>
    <lineage>
        <taxon>Bacteria</taxon>
        <taxon>Bacillati</taxon>
        <taxon>Actinomycetota</taxon>
        <taxon>Actinomycetes</taxon>
        <taxon>Mycobacteriales</taxon>
        <taxon>Nocardiaceae</taxon>
        <taxon>Rhodococcus</taxon>
    </lineage>
</organism>
<sequence length="78" mass="7898">MTVSFADSDAADDLGDASVGIGADSDSRALLVVAAAAGDVAATLLAEFDSEHPVSVRARAQAANAAKGPIRWLIMIRS</sequence>
<reference evidence="1 2" key="1">
    <citation type="journal article" date="2013" name="Genome Announc.">
        <title>Draft Genome Sequence of Rhodococcus opacus Strain M213 Shows a Diverse Catabolic Potential.</title>
        <authorList>
            <person name="Pathak A."/>
            <person name="Green S.J."/>
            <person name="Ogram A."/>
            <person name="Chauhan A."/>
        </authorList>
    </citation>
    <scope>NUCLEOTIDE SEQUENCE [LARGE SCALE GENOMIC DNA]</scope>
    <source>
        <strain evidence="1 2">M213</strain>
    </source>
</reference>
<gene>
    <name evidence="1" type="ORF">WSS_A03215</name>
</gene>
<evidence type="ECO:0000313" key="2">
    <source>
        <dbReference type="Proteomes" id="UP000005951"/>
    </source>
</evidence>
<proteinExistence type="predicted"/>
<protein>
    <submittedName>
        <fullName evidence="1">Uncharacterized protein</fullName>
    </submittedName>
</protein>
<evidence type="ECO:0000313" key="1">
    <source>
        <dbReference type="EMBL" id="EKT84092.1"/>
    </source>
</evidence>
<name>K8Y0C8_RHOOP</name>
<comment type="caution">
    <text evidence="1">The sequence shown here is derived from an EMBL/GenBank/DDBJ whole genome shotgun (WGS) entry which is preliminary data.</text>
</comment>
<accession>K8Y0C8</accession>
<dbReference type="AlphaFoldDB" id="K8Y0C8"/>